<evidence type="ECO:0000313" key="5">
    <source>
        <dbReference type="EMBL" id="KOH44986.1"/>
    </source>
</evidence>
<dbReference type="Gene3D" id="2.60.120.200">
    <property type="match status" value="1"/>
</dbReference>
<name>A0A0L8V960_9BACT</name>
<dbReference type="SMART" id="SM00560">
    <property type="entry name" value="LamGL"/>
    <property type="match status" value="1"/>
</dbReference>
<dbReference type="GO" id="GO:0005975">
    <property type="term" value="P:carbohydrate metabolic process"/>
    <property type="evidence" value="ECO:0007669"/>
    <property type="project" value="UniProtKB-ARBA"/>
</dbReference>
<keyword evidence="2" id="KW-1015">Disulfide bond</keyword>
<sequence length="763" mass="86779">MKTNARPYALILFVWLILACGLVQAKSAWYQDLPDSLRTTIRLKTHLLIHLDELSASAVESLQQANIPFAFFAEELDPSGPNTTFDLLSRRQNLIPVISSADQEQFAFENNKLVLITPDAFDQVTLEQRSGDSLFSKTLFSTKELLWVNTAPTPTNADLYLTLWSQCGKLPNFISANESTLHQSASLVAQLNARDKFYGVTLSNNALLAAVSWKSYPRRTSNGYFCFPLLTGNPEPFIPYKAGYRFSPDIMHDSPANRSYLKEFKAVGLSPDFGLTDHFVFDKKARNIRRNNEQEMINNAVEMTNDPLRGDCAWFPGRAYLDAGIQSKESLQPNFSVTAWIKPTQTDANNSILGKGRDFVLKLHNGQLTYTMQGIKDYRSVTSQVPINEWTFVSLVHSAYENQIRFYLNGKLTDQIDLITPYSESDYTLLIGSNLWEEFFVGYMDDIKIWNRELNDDEIRLQFQENSDQQANQLGTFWGAILLAVFLLIGSYFYLRRRKAKAPPKQAKPAEKLTKPAQHQEKIYCFGGLKVINPEGVEVSQKFSPKIKQLFILILLNSVNGQKGISTSKLSGILWPGMSTQNAKNTRGTNIQNLKAALASCPGIKLLYREKLWFMELSEHCYFDYVQVESQLNELEKSAGIPSEEGLHKLLDILSRGTLFPNMSESWLDPYISKMSDRIIEMGMKLFESLDETKHAHQLFKLAEVVSLHDPLNEPALRKKLQLLTLQGKLSLAHTVYDQFAKVYREMYQESYPHDFKSLTAEQ</sequence>
<evidence type="ECO:0000256" key="2">
    <source>
        <dbReference type="ARBA" id="ARBA00023157"/>
    </source>
</evidence>
<feature type="domain" description="LamG-like jellyroll fold" evidence="4">
    <location>
        <begin position="333"/>
        <end position="457"/>
    </location>
</feature>
<dbReference type="GO" id="GO:0003677">
    <property type="term" value="F:DNA binding"/>
    <property type="evidence" value="ECO:0007669"/>
    <property type="project" value="TreeGrafter"/>
</dbReference>
<evidence type="ECO:0000313" key="6">
    <source>
        <dbReference type="Proteomes" id="UP000036958"/>
    </source>
</evidence>
<dbReference type="InterPro" id="IPR013320">
    <property type="entry name" value="ConA-like_dom_sf"/>
</dbReference>
<dbReference type="GO" id="GO:0006355">
    <property type="term" value="P:regulation of DNA-templated transcription"/>
    <property type="evidence" value="ECO:0007669"/>
    <property type="project" value="TreeGrafter"/>
</dbReference>
<keyword evidence="6" id="KW-1185">Reference proteome</keyword>
<keyword evidence="3" id="KW-0812">Transmembrane</keyword>
<dbReference type="GO" id="GO:0004553">
    <property type="term" value="F:hydrolase activity, hydrolyzing O-glycosyl compounds"/>
    <property type="evidence" value="ECO:0007669"/>
    <property type="project" value="UniProtKB-ARBA"/>
</dbReference>
<evidence type="ECO:0000259" key="4">
    <source>
        <dbReference type="SMART" id="SM00560"/>
    </source>
</evidence>
<keyword evidence="3" id="KW-0472">Membrane</keyword>
<evidence type="ECO:0000256" key="1">
    <source>
        <dbReference type="ARBA" id="ARBA00022729"/>
    </source>
</evidence>
<organism evidence="5 6">
    <name type="scientific">Sunxiuqinia dokdonensis</name>
    <dbReference type="NCBI Taxonomy" id="1409788"/>
    <lineage>
        <taxon>Bacteria</taxon>
        <taxon>Pseudomonadati</taxon>
        <taxon>Bacteroidota</taxon>
        <taxon>Bacteroidia</taxon>
        <taxon>Marinilabiliales</taxon>
        <taxon>Prolixibacteraceae</taxon>
        <taxon>Sunxiuqinia</taxon>
    </lineage>
</organism>
<dbReference type="SUPFAM" id="SSF49899">
    <property type="entry name" value="Concanavalin A-like lectins/glucanases"/>
    <property type="match status" value="1"/>
</dbReference>
<dbReference type="EMBL" id="LGIA01000149">
    <property type="protein sequence ID" value="KOH44986.1"/>
    <property type="molecule type" value="Genomic_DNA"/>
</dbReference>
<proteinExistence type="predicted"/>
<reference evidence="6" key="1">
    <citation type="submission" date="2015-07" db="EMBL/GenBank/DDBJ databases">
        <title>Genome sequencing of Sunxiuqinia dokdonensis strain SK.</title>
        <authorList>
            <person name="Ahn S."/>
            <person name="Kim B.-C."/>
        </authorList>
    </citation>
    <scope>NUCLEOTIDE SEQUENCE [LARGE SCALE GENOMIC DNA]</scope>
    <source>
        <strain evidence="6">SK</strain>
    </source>
</reference>
<gene>
    <name evidence="5" type="ORF">NC99_21110</name>
</gene>
<dbReference type="OrthoDB" id="1110630at2"/>
<keyword evidence="3" id="KW-1133">Transmembrane helix</keyword>
<dbReference type="PROSITE" id="PS51257">
    <property type="entry name" value="PROKAR_LIPOPROTEIN"/>
    <property type="match status" value="1"/>
</dbReference>
<dbReference type="InterPro" id="IPR006558">
    <property type="entry name" value="LamG-like"/>
</dbReference>
<dbReference type="Proteomes" id="UP000036958">
    <property type="component" value="Unassembled WGS sequence"/>
</dbReference>
<dbReference type="PANTHER" id="PTHR35807:SF1">
    <property type="entry name" value="TRANSCRIPTIONAL REGULATOR REDD"/>
    <property type="match status" value="1"/>
</dbReference>
<accession>A0A0L8V960</accession>
<dbReference type="AlphaFoldDB" id="A0A0L8V960"/>
<comment type="caution">
    <text evidence="5">The sequence shown here is derived from an EMBL/GenBank/DDBJ whole genome shotgun (WGS) entry which is preliminary data.</text>
</comment>
<feature type="transmembrane region" description="Helical" evidence="3">
    <location>
        <begin position="477"/>
        <end position="495"/>
    </location>
</feature>
<dbReference type="PANTHER" id="PTHR35807">
    <property type="entry name" value="TRANSCRIPTIONAL REGULATOR REDD-RELATED"/>
    <property type="match status" value="1"/>
</dbReference>
<dbReference type="Pfam" id="PF13385">
    <property type="entry name" value="Laminin_G_3"/>
    <property type="match status" value="1"/>
</dbReference>
<dbReference type="RefSeq" id="WP_157624748.1">
    <property type="nucleotide sequence ID" value="NZ_LGIA01000149.1"/>
</dbReference>
<evidence type="ECO:0000256" key="3">
    <source>
        <dbReference type="SAM" id="Phobius"/>
    </source>
</evidence>
<dbReference type="InterPro" id="IPR051677">
    <property type="entry name" value="AfsR-DnrI-RedD_regulator"/>
</dbReference>
<dbReference type="STRING" id="1409788.NC99_21110"/>
<protein>
    <recommendedName>
        <fullName evidence="4">LamG-like jellyroll fold domain-containing protein</fullName>
    </recommendedName>
</protein>
<keyword evidence="1" id="KW-0732">Signal</keyword>